<sequence length="680" mass="77074">GFALILLDWIGFYFARNFTAFDMAAVRGDQRNISNDVKGMKLEDYLKQENGPGSSNLSTQDDQERKQRFPLQSTTKSLERRSLSWSPEQNYKGRHTLHNWSSLGNQESHSKNLNNDEVGSQLGDENVQRTPSKRGMKVLKNASLKISHSMKKRLRNADSRLVIKDVRDPKEQDIVLSFRKLLLENNLLPEKHDDYHTLLRFLRARKFDFIKTKEMWENMLQWRKDYGADTIEQDFKLAEFNEVKKCYPHGYHGVDKYGRPVYIERIGKVDPNVLMQITTMEKYLKYHVQELEKNLHVRFPACSIVAKRHIDSNTAILDVTGVGLKNFTKTARDLITEIQKIDGLNYPETLNSLLIVNASSGFKVLWNTIKAFLDPRTVSKIVVLGTQYQSKLLEIIDRSQLPEFLGGTCTCDSPGGCLFSDRGPWKDSKIRKKVMDGLSKSAMKITFADSQGNNPCPLATNGETGIDEVSSSTMDGEISPEFSNELGPHSQNAESLSQLGENSTVRDIEQIPSISTTVNDRMEEISGDNKSKGSRHQRGYLQLIWTILRLLTAIMPLLQQLKSIIKLGALKVKDDREKAKIPAGEKISDTEQKGCLHLNCDSLSTAKISSGEMISDTEQKGCLNLNPDSEPISSIEDRATQKIMILEAELAETKMVLRKVMSRQDELQQNLEHLKDAAFR</sequence>
<dbReference type="CDD" id="cd00170">
    <property type="entry name" value="SEC14"/>
    <property type="match status" value="1"/>
</dbReference>
<keyword evidence="3" id="KW-0333">Golgi apparatus</keyword>
<accession>A0AA38CPP9</accession>
<evidence type="ECO:0000256" key="3">
    <source>
        <dbReference type="ARBA" id="ARBA00023034"/>
    </source>
</evidence>
<reference evidence="8 9" key="1">
    <citation type="journal article" date="2021" name="Nat. Plants">
        <title>The Taxus genome provides insights into paclitaxel biosynthesis.</title>
        <authorList>
            <person name="Xiong X."/>
            <person name="Gou J."/>
            <person name="Liao Q."/>
            <person name="Li Y."/>
            <person name="Zhou Q."/>
            <person name="Bi G."/>
            <person name="Li C."/>
            <person name="Du R."/>
            <person name="Wang X."/>
            <person name="Sun T."/>
            <person name="Guo L."/>
            <person name="Liang H."/>
            <person name="Lu P."/>
            <person name="Wu Y."/>
            <person name="Zhang Z."/>
            <person name="Ro D.K."/>
            <person name="Shang Y."/>
            <person name="Huang S."/>
            <person name="Yan J."/>
        </authorList>
    </citation>
    <scope>NUCLEOTIDE SEQUENCE [LARGE SCALE GENOMIC DNA]</scope>
    <source>
        <strain evidence="8">Ta-2019</strain>
    </source>
</reference>
<feature type="region of interest" description="Disordered" evidence="5">
    <location>
        <begin position="483"/>
        <end position="503"/>
    </location>
</feature>
<feature type="region of interest" description="Disordered" evidence="5">
    <location>
        <begin position="46"/>
        <end position="131"/>
    </location>
</feature>
<dbReference type="PROSITE" id="PS50191">
    <property type="entry name" value="CRAL_TRIO"/>
    <property type="match status" value="1"/>
</dbReference>
<dbReference type="InterPro" id="IPR036273">
    <property type="entry name" value="CRAL/TRIO_N_dom_sf"/>
</dbReference>
<dbReference type="SMART" id="SM00516">
    <property type="entry name" value="SEC14"/>
    <property type="match status" value="1"/>
</dbReference>
<feature type="non-terminal residue" evidence="8">
    <location>
        <position position="1"/>
    </location>
</feature>
<feature type="compositionally biased region" description="Polar residues" evidence="5">
    <location>
        <begin position="98"/>
        <end position="118"/>
    </location>
</feature>
<dbReference type="SUPFAM" id="SSF46938">
    <property type="entry name" value="CRAL/TRIO N-terminal domain"/>
    <property type="match status" value="1"/>
</dbReference>
<feature type="compositionally biased region" description="Polar residues" evidence="5">
    <location>
        <begin position="489"/>
        <end position="503"/>
    </location>
</feature>
<dbReference type="OMA" id="TEQKGCL"/>
<dbReference type="Gene3D" id="1.10.8.20">
    <property type="entry name" value="N-terminal domain of phosphatidylinositol transfer protein sec14p"/>
    <property type="match status" value="1"/>
</dbReference>
<dbReference type="GO" id="GO:0005886">
    <property type="term" value="C:plasma membrane"/>
    <property type="evidence" value="ECO:0007669"/>
    <property type="project" value="UniProtKB-SubCell"/>
</dbReference>
<organism evidence="8 9">
    <name type="scientific">Taxus chinensis</name>
    <name type="common">Chinese yew</name>
    <name type="synonym">Taxus wallichiana var. chinensis</name>
    <dbReference type="NCBI Taxonomy" id="29808"/>
    <lineage>
        <taxon>Eukaryota</taxon>
        <taxon>Viridiplantae</taxon>
        <taxon>Streptophyta</taxon>
        <taxon>Embryophyta</taxon>
        <taxon>Tracheophyta</taxon>
        <taxon>Spermatophyta</taxon>
        <taxon>Pinopsida</taxon>
        <taxon>Pinidae</taxon>
        <taxon>Conifers II</taxon>
        <taxon>Cupressales</taxon>
        <taxon>Taxaceae</taxon>
        <taxon>Taxus</taxon>
    </lineage>
</organism>
<feature type="compositionally biased region" description="Polar residues" evidence="5">
    <location>
        <begin position="51"/>
        <end position="60"/>
    </location>
</feature>
<evidence type="ECO:0000313" key="8">
    <source>
        <dbReference type="EMBL" id="KAH9304530.1"/>
    </source>
</evidence>
<feature type="signal peptide" evidence="6">
    <location>
        <begin position="1"/>
        <end position="15"/>
    </location>
</feature>
<evidence type="ECO:0000256" key="5">
    <source>
        <dbReference type="SAM" id="MobiDB-lite"/>
    </source>
</evidence>
<evidence type="ECO:0000256" key="2">
    <source>
        <dbReference type="ARBA" id="ARBA00004395"/>
    </source>
</evidence>
<dbReference type="AlphaFoldDB" id="A0AA38CPP9"/>
<feature type="chain" id="PRO_5041362723" description="CRAL-TRIO domain-containing protein" evidence="6">
    <location>
        <begin position="16"/>
        <end position="680"/>
    </location>
</feature>
<evidence type="ECO:0000313" key="9">
    <source>
        <dbReference type="Proteomes" id="UP000824469"/>
    </source>
</evidence>
<dbReference type="PANTHER" id="PTHR45657:SF50">
    <property type="entry name" value="PHOSPHATIDYLINOSITOL_PHOSPHATIDYLCHOLINE TRANSFER PROTEIN SFH11"/>
    <property type="match status" value="1"/>
</dbReference>
<feature type="domain" description="CRAL-TRIO" evidence="7">
    <location>
        <begin position="239"/>
        <end position="413"/>
    </location>
</feature>
<proteinExistence type="inferred from homology"/>
<dbReference type="Proteomes" id="UP000824469">
    <property type="component" value="Unassembled WGS sequence"/>
</dbReference>
<dbReference type="SUPFAM" id="SSF52087">
    <property type="entry name" value="CRAL/TRIO domain"/>
    <property type="match status" value="1"/>
</dbReference>
<feature type="non-terminal residue" evidence="8">
    <location>
        <position position="680"/>
    </location>
</feature>
<comment type="caution">
    <text evidence="8">The sequence shown here is derived from an EMBL/GenBank/DDBJ whole genome shotgun (WGS) entry which is preliminary data.</text>
</comment>
<comment type="subcellular location">
    <subcellularLocation>
        <location evidence="1">Cell membrane</location>
        <topology evidence="1">Peripheral membrane protein</topology>
    </subcellularLocation>
    <subcellularLocation>
        <location evidence="2">Golgi apparatus membrane</location>
        <topology evidence="2">Peripheral membrane protein</topology>
    </subcellularLocation>
</comment>
<dbReference type="InterPro" id="IPR001251">
    <property type="entry name" value="CRAL-TRIO_dom"/>
</dbReference>
<name>A0AA38CPP9_TAXCH</name>
<dbReference type="EMBL" id="JAHRHJ020000008">
    <property type="protein sequence ID" value="KAH9304530.1"/>
    <property type="molecule type" value="Genomic_DNA"/>
</dbReference>
<gene>
    <name evidence="8" type="ORF">KI387_008934</name>
</gene>
<evidence type="ECO:0000256" key="6">
    <source>
        <dbReference type="SAM" id="SignalP"/>
    </source>
</evidence>
<dbReference type="SMART" id="SM01100">
    <property type="entry name" value="CRAL_TRIO_N"/>
    <property type="match status" value="1"/>
</dbReference>
<evidence type="ECO:0000259" key="7">
    <source>
        <dbReference type="PROSITE" id="PS50191"/>
    </source>
</evidence>
<keyword evidence="9" id="KW-1185">Reference proteome</keyword>
<dbReference type="Pfam" id="PF00650">
    <property type="entry name" value="CRAL_TRIO"/>
    <property type="match status" value="1"/>
</dbReference>
<dbReference type="PANTHER" id="PTHR45657">
    <property type="entry name" value="CRAL-TRIO DOMAIN-CONTAINING PROTEIN YKL091C-RELATED"/>
    <property type="match status" value="1"/>
</dbReference>
<protein>
    <recommendedName>
        <fullName evidence="7">CRAL-TRIO domain-containing protein</fullName>
    </recommendedName>
</protein>
<dbReference type="Pfam" id="PF03765">
    <property type="entry name" value="CRAL_TRIO_N"/>
    <property type="match status" value="1"/>
</dbReference>
<keyword evidence="6" id="KW-0732">Signal</keyword>
<dbReference type="InterPro" id="IPR011074">
    <property type="entry name" value="CRAL/TRIO_N_dom"/>
</dbReference>
<dbReference type="InterPro" id="IPR036865">
    <property type="entry name" value="CRAL-TRIO_dom_sf"/>
</dbReference>
<evidence type="ECO:0000256" key="1">
    <source>
        <dbReference type="ARBA" id="ARBA00004202"/>
    </source>
</evidence>
<evidence type="ECO:0000256" key="4">
    <source>
        <dbReference type="ARBA" id="ARBA00038020"/>
    </source>
</evidence>
<comment type="similarity">
    <text evidence="4">Belongs to the SFH family.</text>
</comment>
<dbReference type="InterPro" id="IPR051026">
    <property type="entry name" value="PI/PC_transfer"/>
</dbReference>
<dbReference type="Gene3D" id="3.40.525.10">
    <property type="entry name" value="CRAL-TRIO lipid binding domain"/>
    <property type="match status" value="1"/>
</dbReference>
<dbReference type="GO" id="GO:0000139">
    <property type="term" value="C:Golgi membrane"/>
    <property type="evidence" value="ECO:0007669"/>
    <property type="project" value="UniProtKB-SubCell"/>
</dbReference>